<evidence type="ECO:0000313" key="6">
    <source>
        <dbReference type="EMBL" id="SKA41041.1"/>
    </source>
</evidence>
<proteinExistence type="predicted"/>
<dbReference type="PANTHER" id="PTHR35814">
    <property type="match status" value="1"/>
</dbReference>
<keyword evidence="4 5" id="KW-0472">Membrane</keyword>
<keyword evidence="7" id="KW-1185">Reference proteome</keyword>
<organism evidence="6 7">
    <name type="scientific">Enhydrobacter aerosaccus</name>
    <dbReference type="NCBI Taxonomy" id="225324"/>
    <lineage>
        <taxon>Bacteria</taxon>
        <taxon>Pseudomonadati</taxon>
        <taxon>Pseudomonadota</taxon>
        <taxon>Alphaproteobacteria</taxon>
        <taxon>Hyphomicrobiales</taxon>
        <taxon>Enhydrobacter</taxon>
    </lineage>
</organism>
<evidence type="ECO:0000256" key="1">
    <source>
        <dbReference type="ARBA" id="ARBA00004370"/>
    </source>
</evidence>
<sequence>MMVFLICAGLLGLLAVALTVNVGAMRGRKKIFLGDGGDPEMLAAIRAHANLVEFVPLALLLIWLLRGPYGNLTIAVLAILLTVGRLLHAGGMLGHLKGGRAIGAVLTTVVLAIASALLILSGFSIRLY</sequence>
<dbReference type="RefSeq" id="WP_085938183.1">
    <property type="nucleotide sequence ID" value="NZ_FUWJ01000020.1"/>
</dbReference>
<feature type="transmembrane region" description="Helical" evidence="5">
    <location>
        <begin position="101"/>
        <end position="123"/>
    </location>
</feature>
<dbReference type="PANTHER" id="PTHR35814:SF1">
    <property type="entry name" value="GLUTATHIONE S-TRANSFERASE-RELATED"/>
    <property type="match status" value="1"/>
</dbReference>
<dbReference type="InterPro" id="IPR001129">
    <property type="entry name" value="Membr-assoc_MAPEG"/>
</dbReference>
<dbReference type="InterPro" id="IPR023352">
    <property type="entry name" value="MAPEG-like_dom_sf"/>
</dbReference>
<evidence type="ECO:0000256" key="5">
    <source>
        <dbReference type="SAM" id="Phobius"/>
    </source>
</evidence>
<reference evidence="7" key="1">
    <citation type="submission" date="2017-02" db="EMBL/GenBank/DDBJ databases">
        <authorList>
            <person name="Varghese N."/>
            <person name="Submissions S."/>
        </authorList>
    </citation>
    <scope>NUCLEOTIDE SEQUENCE [LARGE SCALE GENOMIC DNA]</scope>
    <source>
        <strain evidence="7">ATCC 27094</strain>
    </source>
</reference>
<comment type="subcellular location">
    <subcellularLocation>
        <location evidence="1">Membrane</location>
    </subcellularLocation>
</comment>
<protein>
    <recommendedName>
        <fullName evidence="8">Glutathione S-transferase</fullName>
    </recommendedName>
</protein>
<dbReference type="Pfam" id="PF01124">
    <property type="entry name" value="MAPEG"/>
    <property type="match status" value="1"/>
</dbReference>
<name>A0A1T4TL76_9HYPH</name>
<dbReference type="Proteomes" id="UP000190092">
    <property type="component" value="Unassembled WGS sequence"/>
</dbReference>
<accession>A0A1T4TL76</accession>
<dbReference type="AlphaFoldDB" id="A0A1T4TL76"/>
<keyword evidence="2 5" id="KW-0812">Transmembrane</keyword>
<gene>
    <name evidence="6" type="ORF">SAMN02745126_06458</name>
</gene>
<dbReference type="EMBL" id="FUWJ01000020">
    <property type="protein sequence ID" value="SKA41041.1"/>
    <property type="molecule type" value="Genomic_DNA"/>
</dbReference>
<evidence type="ECO:0008006" key="8">
    <source>
        <dbReference type="Google" id="ProtNLM"/>
    </source>
</evidence>
<dbReference type="GO" id="GO:0016020">
    <property type="term" value="C:membrane"/>
    <property type="evidence" value="ECO:0007669"/>
    <property type="project" value="UniProtKB-SubCell"/>
</dbReference>
<evidence type="ECO:0000256" key="2">
    <source>
        <dbReference type="ARBA" id="ARBA00022692"/>
    </source>
</evidence>
<dbReference type="STRING" id="225324.SAMN02745126_06458"/>
<dbReference type="OrthoDB" id="7619858at2"/>
<feature type="transmembrane region" description="Helical" evidence="5">
    <location>
        <begin position="43"/>
        <end position="65"/>
    </location>
</feature>
<evidence type="ECO:0000256" key="3">
    <source>
        <dbReference type="ARBA" id="ARBA00022989"/>
    </source>
</evidence>
<feature type="transmembrane region" description="Helical" evidence="5">
    <location>
        <begin position="72"/>
        <end position="89"/>
    </location>
</feature>
<dbReference type="Gene3D" id="1.20.120.550">
    <property type="entry name" value="Membrane associated eicosanoid/glutathione metabolism-like domain"/>
    <property type="match status" value="1"/>
</dbReference>
<dbReference type="SUPFAM" id="SSF161084">
    <property type="entry name" value="MAPEG domain-like"/>
    <property type="match status" value="1"/>
</dbReference>
<evidence type="ECO:0000256" key="4">
    <source>
        <dbReference type="ARBA" id="ARBA00023136"/>
    </source>
</evidence>
<evidence type="ECO:0000313" key="7">
    <source>
        <dbReference type="Proteomes" id="UP000190092"/>
    </source>
</evidence>
<keyword evidence="3 5" id="KW-1133">Transmembrane helix</keyword>